<keyword evidence="9" id="KW-0804">Transcription</keyword>
<proteinExistence type="inferred from homology"/>
<evidence type="ECO:0000256" key="1">
    <source>
        <dbReference type="ARBA" id="ARBA00004123"/>
    </source>
</evidence>
<feature type="compositionally biased region" description="Basic residues" evidence="12">
    <location>
        <begin position="151"/>
        <end position="164"/>
    </location>
</feature>
<comment type="similarity">
    <text evidence="2">Belongs to the krueppel C2H2-type zinc-finger protein family.</text>
</comment>
<keyword evidence="15" id="KW-1185">Reference proteome</keyword>
<reference evidence="14" key="2">
    <citation type="submission" date="2025-08" db="UniProtKB">
        <authorList>
            <consortium name="Ensembl"/>
        </authorList>
    </citation>
    <scope>IDENTIFICATION</scope>
</reference>
<keyword evidence="7" id="KW-0805">Transcription regulation</keyword>
<dbReference type="PROSITE" id="PS50157">
    <property type="entry name" value="ZINC_FINGER_C2H2_2"/>
    <property type="match status" value="7"/>
</dbReference>
<dbReference type="GO" id="GO:0031519">
    <property type="term" value="C:PcG protein complex"/>
    <property type="evidence" value="ECO:0007669"/>
    <property type="project" value="TreeGrafter"/>
</dbReference>
<dbReference type="GO" id="GO:0000785">
    <property type="term" value="C:chromatin"/>
    <property type="evidence" value="ECO:0007669"/>
    <property type="project" value="TreeGrafter"/>
</dbReference>
<keyword evidence="4" id="KW-0677">Repeat</keyword>
<evidence type="ECO:0000313" key="15">
    <source>
        <dbReference type="Proteomes" id="UP000694402"/>
    </source>
</evidence>
<evidence type="ECO:0000256" key="11">
    <source>
        <dbReference type="PROSITE-ProRule" id="PRU00042"/>
    </source>
</evidence>
<evidence type="ECO:0000256" key="4">
    <source>
        <dbReference type="ARBA" id="ARBA00022737"/>
    </source>
</evidence>
<feature type="domain" description="C2H2-type" evidence="13">
    <location>
        <begin position="360"/>
        <end position="387"/>
    </location>
</feature>
<feature type="domain" description="C2H2-type" evidence="13">
    <location>
        <begin position="305"/>
        <end position="332"/>
    </location>
</feature>
<dbReference type="PROSITE" id="PS00028">
    <property type="entry name" value="ZINC_FINGER_C2H2_1"/>
    <property type="match status" value="6"/>
</dbReference>
<dbReference type="Proteomes" id="UP000694402">
    <property type="component" value="Unassembled WGS sequence"/>
</dbReference>
<evidence type="ECO:0000256" key="6">
    <source>
        <dbReference type="ARBA" id="ARBA00022833"/>
    </source>
</evidence>
<accession>A0AAZ3PEW2</accession>
<feature type="region of interest" description="Disordered" evidence="12">
    <location>
        <begin position="138"/>
        <end position="164"/>
    </location>
</feature>
<evidence type="ECO:0000259" key="13">
    <source>
        <dbReference type="PROSITE" id="PS50157"/>
    </source>
</evidence>
<keyword evidence="5 11" id="KW-0863">Zinc-finger</keyword>
<reference evidence="14" key="3">
    <citation type="submission" date="2025-09" db="UniProtKB">
        <authorList>
            <consortium name="Ensembl"/>
        </authorList>
    </citation>
    <scope>IDENTIFICATION</scope>
</reference>
<dbReference type="PANTHER" id="PTHR14003:SF23">
    <property type="entry name" value="ZINC FINGER PROTEIN 143"/>
    <property type="match status" value="1"/>
</dbReference>
<feature type="domain" description="C2H2-type" evidence="13">
    <location>
        <begin position="221"/>
        <end position="248"/>
    </location>
</feature>
<feature type="domain" description="C2H2-type" evidence="13">
    <location>
        <begin position="333"/>
        <end position="359"/>
    </location>
</feature>
<evidence type="ECO:0000256" key="8">
    <source>
        <dbReference type="ARBA" id="ARBA00023125"/>
    </source>
</evidence>
<dbReference type="AlphaFoldDB" id="A0AAZ3PEW2"/>
<keyword evidence="6" id="KW-0862">Zinc</keyword>
<evidence type="ECO:0000256" key="12">
    <source>
        <dbReference type="SAM" id="MobiDB-lite"/>
    </source>
</evidence>
<dbReference type="SMART" id="SM00355">
    <property type="entry name" value="ZnF_C2H2"/>
    <property type="match status" value="7"/>
</dbReference>
<feature type="domain" description="C2H2-type" evidence="13">
    <location>
        <begin position="277"/>
        <end position="304"/>
    </location>
</feature>
<dbReference type="GO" id="GO:0000978">
    <property type="term" value="F:RNA polymerase II cis-regulatory region sequence-specific DNA binding"/>
    <property type="evidence" value="ECO:0007669"/>
    <property type="project" value="TreeGrafter"/>
</dbReference>
<dbReference type="Gene3D" id="3.30.160.60">
    <property type="entry name" value="Classic Zinc Finger"/>
    <property type="match status" value="7"/>
</dbReference>
<dbReference type="InterPro" id="IPR013087">
    <property type="entry name" value="Znf_C2H2_type"/>
</dbReference>
<dbReference type="GO" id="GO:0000981">
    <property type="term" value="F:DNA-binding transcription factor activity, RNA polymerase II-specific"/>
    <property type="evidence" value="ECO:0007669"/>
    <property type="project" value="TreeGrafter"/>
</dbReference>
<evidence type="ECO:0000313" key="14">
    <source>
        <dbReference type="Ensembl" id="ENSOTSP00005114389.1"/>
    </source>
</evidence>
<evidence type="ECO:0000256" key="5">
    <source>
        <dbReference type="ARBA" id="ARBA00022771"/>
    </source>
</evidence>
<dbReference type="Pfam" id="PF00096">
    <property type="entry name" value="zf-C2H2"/>
    <property type="match status" value="4"/>
</dbReference>
<evidence type="ECO:0000256" key="3">
    <source>
        <dbReference type="ARBA" id="ARBA00022723"/>
    </source>
</evidence>
<sequence length="391" mass="43905">MATADVGLNIHRVLLVRCTDSAAVIRLVFTRLHLLGLRQLTIWTFEGDVVPTDSRDRASPSPSTLPESPGCNSSGSTLLLGLKRVSVRLVDCRKTAGQSGTVIKGHEEGDLISSRDSHNHRSFSGRYLSSWEPQQHHVAEEAEKSLSRSDHLKKHQQRNTVKKPHHCYSDFGKNLTRLRSLIHQQIHTGEKLYCCSQCGRGFTASNALKYHLKIHTGERPYPCLDCGKSFANSGGLTIHKRLHTGEKPYSCEQCRKSFNQSGHLTTHQRTHTGERPYSCDQCGKRFNQSGELTTHQRTHTGQRPYSCDQCGKRFNQSGELTTHKLTHTGERPYVCLCGKGFARASTLTRHQRTHTGEKPYSCDQCGKSFSQTFSLTKHKLTHTGEKEALYL</sequence>
<dbReference type="Ensembl" id="ENSOTST00005154336.1">
    <property type="protein sequence ID" value="ENSOTSP00005114389.1"/>
    <property type="gene ID" value="ENSOTSG00005068206.1"/>
</dbReference>
<dbReference type="SUPFAM" id="SSF57667">
    <property type="entry name" value="beta-beta-alpha zinc fingers"/>
    <property type="match status" value="4"/>
</dbReference>
<name>A0AAZ3PEW2_ONCTS</name>
<feature type="domain" description="C2H2-type" evidence="13">
    <location>
        <begin position="249"/>
        <end position="276"/>
    </location>
</feature>
<dbReference type="FunFam" id="3.30.160.60:FF:001954">
    <property type="entry name" value="Zinc finger protein 787"/>
    <property type="match status" value="1"/>
</dbReference>
<evidence type="ECO:0000256" key="2">
    <source>
        <dbReference type="ARBA" id="ARBA00006991"/>
    </source>
</evidence>
<keyword evidence="3" id="KW-0479">Metal-binding</keyword>
<dbReference type="GeneTree" id="ENSGT00940000153104"/>
<comment type="subcellular location">
    <subcellularLocation>
        <location evidence="1">Nucleus</location>
    </subcellularLocation>
</comment>
<dbReference type="InterPro" id="IPR036236">
    <property type="entry name" value="Znf_C2H2_sf"/>
</dbReference>
<feature type="domain" description="C2H2-type" evidence="13">
    <location>
        <begin position="193"/>
        <end position="220"/>
    </location>
</feature>
<evidence type="ECO:0000256" key="9">
    <source>
        <dbReference type="ARBA" id="ARBA00023163"/>
    </source>
</evidence>
<dbReference type="Pfam" id="PF13465">
    <property type="entry name" value="zf-H2C2_2"/>
    <property type="match status" value="1"/>
</dbReference>
<dbReference type="FunFam" id="3.30.160.60:FF:002169">
    <property type="entry name" value="Zgc:174573"/>
    <property type="match status" value="1"/>
</dbReference>
<dbReference type="GO" id="GO:0005667">
    <property type="term" value="C:transcription regulator complex"/>
    <property type="evidence" value="ECO:0007669"/>
    <property type="project" value="TreeGrafter"/>
</dbReference>
<keyword evidence="10" id="KW-0539">Nucleus</keyword>
<dbReference type="FunFam" id="3.30.160.60:FF:002063">
    <property type="entry name" value="RB associated KRAB zinc finger"/>
    <property type="match status" value="1"/>
</dbReference>
<feature type="compositionally biased region" description="Basic and acidic residues" evidence="12">
    <location>
        <begin position="138"/>
        <end position="150"/>
    </location>
</feature>
<feature type="region of interest" description="Disordered" evidence="12">
    <location>
        <begin position="51"/>
        <end position="72"/>
    </location>
</feature>
<keyword evidence="8" id="KW-0238">DNA-binding</keyword>
<reference evidence="15" key="1">
    <citation type="journal article" date="2018" name="PLoS ONE">
        <title>Chinook salmon (Oncorhynchus tshawytscha) genome and transcriptome.</title>
        <authorList>
            <person name="Christensen K.A."/>
            <person name="Leong J.S."/>
            <person name="Sakhrani D."/>
            <person name="Biagi C.A."/>
            <person name="Minkley D.R."/>
            <person name="Withler R.E."/>
            <person name="Rondeau E.B."/>
            <person name="Koop B.F."/>
            <person name="Devlin R.H."/>
        </authorList>
    </citation>
    <scope>NUCLEOTIDE SEQUENCE [LARGE SCALE GENOMIC DNA]</scope>
</reference>
<evidence type="ECO:0000256" key="7">
    <source>
        <dbReference type="ARBA" id="ARBA00023015"/>
    </source>
</evidence>
<dbReference type="GO" id="GO:0008270">
    <property type="term" value="F:zinc ion binding"/>
    <property type="evidence" value="ECO:0007669"/>
    <property type="project" value="UniProtKB-KW"/>
</dbReference>
<organism evidence="14 15">
    <name type="scientific">Oncorhynchus tshawytscha</name>
    <name type="common">Chinook salmon</name>
    <name type="synonym">Salmo tshawytscha</name>
    <dbReference type="NCBI Taxonomy" id="74940"/>
    <lineage>
        <taxon>Eukaryota</taxon>
        <taxon>Metazoa</taxon>
        <taxon>Chordata</taxon>
        <taxon>Craniata</taxon>
        <taxon>Vertebrata</taxon>
        <taxon>Euteleostomi</taxon>
        <taxon>Actinopterygii</taxon>
        <taxon>Neopterygii</taxon>
        <taxon>Teleostei</taxon>
        <taxon>Protacanthopterygii</taxon>
        <taxon>Salmoniformes</taxon>
        <taxon>Salmonidae</taxon>
        <taxon>Salmoninae</taxon>
        <taxon>Oncorhynchus</taxon>
    </lineage>
</organism>
<dbReference type="FunFam" id="3.30.160.60:FF:002343">
    <property type="entry name" value="Zinc finger protein 33A"/>
    <property type="match status" value="4"/>
</dbReference>
<gene>
    <name evidence="14" type="primary">LOC112238000</name>
</gene>
<dbReference type="PANTHER" id="PTHR14003">
    <property type="entry name" value="TRANSCRIPTIONAL REPRESSOR PROTEIN YY"/>
    <property type="match status" value="1"/>
</dbReference>
<protein>
    <recommendedName>
        <fullName evidence="13">C2H2-type domain-containing protein</fullName>
    </recommendedName>
</protein>
<feature type="compositionally biased region" description="Polar residues" evidence="12">
    <location>
        <begin position="60"/>
        <end position="72"/>
    </location>
</feature>
<evidence type="ECO:0000256" key="10">
    <source>
        <dbReference type="ARBA" id="ARBA00023242"/>
    </source>
</evidence>